<sequence>QQKKTSIAHLSVYSVNQISQYIAIKRHKNLIFLKGIKFILSSLYLQDMIIIDGKELLLYINLYDNPGYLYQISSTT</sequence>
<gene>
    <name evidence="1" type="ORF">DERP_012604</name>
</gene>
<organism evidence="1 2">
    <name type="scientific">Dermatophagoides pteronyssinus</name>
    <name type="common">European house dust mite</name>
    <dbReference type="NCBI Taxonomy" id="6956"/>
    <lineage>
        <taxon>Eukaryota</taxon>
        <taxon>Metazoa</taxon>
        <taxon>Ecdysozoa</taxon>
        <taxon>Arthropoda</taxon>
        <taxon>Chelicerata</taxon>
        <taxon>Arachnida</taxon>
        <taxon>Acari</taxon>
        <taxon>Acariformes</taxon>
        <taxon>Sarcoptiformes</taxon>
        <taxon>Astigmata</taxon>
        <taxon>Psoroptidia</taxon>
        <taxon>Analgoidea</taxon>
        <taxon>Pyroglyphidae</taxon>
        <taxon>Dermatophagoidinae</taxon>
        <taxon>Dermatophagoides</taxon>
    </lineage>
</organism>
<accession>A0ABQ8IUZ6</accession>
<name>A0ABQ8IUZ6_DERPT</name>
<feature type="non-terminal residue" evidence="1">
    <location>
        <position position="1"/>
    </location>
</feature>
<comment type="caution">
    <text evidence="1">The sequence shown here is derived from an EMBL/GenBank/DDBJ whole genome shotgun (WGS) entry which is preliminary data.</text>
</comment>
<reference evidence="1 2" key="1">
    <citation type="journal article" date="2018" name="J. Allergy Clin. Immunol.">
        <title>High-quality assembly of Dermatophagoides pteronyssinus genome and transcriptome reveals a wide range of novel allergens.</title>
        <authorList>
            <person name="Liu X.Y."/>
            <person name="Yang K.Y."/>
            <person name="Wang M.Q."/>
            <person name="Kwok J.S."/>
            <person name="Zeng X."/>
            <person name="Yang Z."/>
            <person name="Xiao X.J."/>
            <person name="Lau C.P."/>
            <person name="Li Y."/>
            <person name="Huang Z.M."/>
            <person name="Ba J.G."/>
            <person name="Yim A.K."/>
            <person name="Ouyang C.Y."/>
            <person name="Ngai S.M."/>
            <person name="Chan T.F."/>
            <person name="Leung E.L."/>
            <person name="Liu L."/>
            <person name="Liu Z.G."/>
            <person name="Tsui S.K."/>
        </authorList>
    </citation>
    <scope>NUCLEOTIDE SEQUENCE [LARGE SCALE GENOMIC DNA]</scope>
    <source>
        <strain evidence="1">Derp</strain>
    </source>
</reference>
<protein>
    <submittedName>
        <fullName evidence="1">Uncharacterized protein</fullName>
    </submittedName>
</protein>
<evidence type="ECO:0000313" key="2">
    <source>
        <dbReference type="Proteomes" id="UP000887458"/>
    </source>
</evidence>
<feature type="non-terminal residue" evidence="1">
    <location>
        <position position="76"/>
    </location>
</feature>
<reference evidence="1 2" key="2">
    <citation type="journal article" date="2022" name="Mol. Biol. Evol.">
        <title>Comparative Genomics Reveals Insights into the Divergent Evolution of Astigmatic Mites and Household Pest Adaptations.</title>
        <authorList>
            <person name="Xiong Q."/>
            <person name="Wan A.T."/>
            <person name="Liu X."/>
            <person name="Fung C.S."/>
            <person name="Xiao X."/>
            <person name="Malainual N."/>
            <person name="Hou J."/>
            <person name="Wang L."/>
            <person name="Wang M."/>
            <person name="Yang K.Y."/>
            <person name="Cui Y."/>
            <person name="Leung E.L."/>
            <person name="Nong W."/>
            <person name="Shin S.K."/>
            <person name="Au S.W."/>
            <person name="Jeong K.Y."/>
            <person name="Chew F.T."/>
            <person name="Hui J.H."/>
            <person name="Leung T.F."/>
            <person name="Tungtrongchitr A."/>
            <person name="Zhong N."/>
            <person name="Liu Z."/>
            <person name="Tsui S.K."/>
        </authorList>
    </citation>
    <scope>NUCLEOTIDE SEQUENCE [LARGE SCALE GENOMIC DNA]</scope>
    <source>
        <strain evidence="1">Derp</strain>
    </source>
</reference>
<dbReference type="EMBL" id="NJHN03000114">
    <property type="protein sequence ID" value="KAH9414125.1"/>
    <property type="molecule type" value="Genomic_DNA"/>
</dbReference>
<keyword evidence="2" id="KW-1185">Reference proteome</keyword>
<evidence type="ECO:0000313" key="1">
    <source>
        <dbReference type="EMBL" id="KAH9414125.1"/>
    </source>
</evidence>
<proteinExistence type="predicted"/>
<dbReference type="Proteomes" id="UP000887458">
    <property type="component" value="Unassembled WGS sequence"/>
</dbReference>